<name>A0A8S2CSD0_9BILA</name>
<dbReference type="AlphaFoldDB" id="A0A8S2CSD0"/>
<dbReference type="EMBL" id="CAJNOK010000613">
    <property type="protein sequence ID" value="CAF0764953.1"/>
    <property type="molecule type" value="Genomic_DNA"/>
</dbReference>
<proteinExistence type="predicted"/>
<feature type="compositionally biased region" description="Polar residues" evidence="1">
    <location>
        <begin position="249"/>
        <end position="262"/>
    </location>
</feature>
<dbReference type="Proteomes" id="UP000682733">
    <property type="component" value="Unassembled WGS sequence"/>
</dbReference>
<feature type="region of interest" description="Disordered" evidence="1">
    <location>
        <begin position="249"/>
        <end position="278"/>
    </location>
</feature>
<dbReference type="Proteomes" id="UP000677228">
    <property type="component" value="Unassembled WGS sequence"/>
</dbReference>
<dbReference type="EMBL" id="CAJOBA010000613">
    <property type="protein sequence ID" value="CAF3545000.1"/>
    <property type="molecule type" value="Genomic_DNA"/>
</dbReference>
<comment type="caution">
    <text evidence="2">The sequence shown here is derived from an EMBL/GenBank/DDBJ whole genome shotgun (WGS) entry which is preliminary data.</text>
</comment>
<evidence type="ECO:0000256" key="1">
    <source>
        <dbReference type="SAM" id="MobiDB-lite"/>
    </source>
</evidence>
<protein>
    <submittedName>
        <fullName evidence="2">Uncharacterized protein</fullName>
    </submittedName>
</protein>
<accession>A0A8S2CSD0</accession>
<evidence type="ECO:0000313" key="4">
    <source>
        <dbReference type="Proteomes" id="UP000677228"/>
    </source>
</evidence>
<organism evidence="2 4">
    <name type="scientific">Didymodactylos carnosus</name>
    <dbReference type="NCBI Taxonomy" id="1234261"/>
    <lineage>
        <taxon>Eukaryota</taxon>
        <taxon>Metazoa</taxon>
        <taxon>Spiralia</taxon>
        <taxon>Gnathifera</taxon>
        <taxon>Rotifera</taxon>
        <taxon>Eurotatoria</taxon>
        <taxon>Bdelloidea</taxon>
        <taxon>Philodinida</taxon>
        <taxon>Philodinidae</taxon>
        <taxon>Didymodactylos</taxon>
    </lineage>
</organism>
<evidence type="ECO:0000313" key="2">
    <source>
        <dbReference type="EMBL" id="CAF0764953.1"/>
    </source>
</evidence>
<gene>
    <name evidence="2" type="ORF">OVA965_LOCUS2759</name>
    <name evidence="3" type="ORF">TMI583_LOCUS2758</name>
</gene>
<reference evidence="2" key="1">
    <citation type="submission" date="2021-02" db="EMBL/GenBank/DDBJ databases">
        <authorList>
            <person name="Nowell W R."/>
        </authorList>
    </citation>
    <scope>NUCLEOTIDE SEQUENCE</scope>
</reference>
<sequence length="581" mass="66359">MQQLTPHGPVPGIIQRISSDPLGVIYLTSTGLALWDMQATDENAEFTWDATGNVVQCLDLKKKILYYELTMANPIKRGTPIPLTFLLSESQDAVTIKLWLETFKQLYLKQYSSADSFPTPKIIINDRAQVLIQTALACFNNETFRLFNERAYRILTEQLNAAVKTLGKMNEDNMDDVIAYDEKYLQLHVVDEYDIHDIDKEEIDDDIKKMNQASQTWFSEEAMLNEFDSNIKTDMHQIYGSVWKQRTSVTSQDDTNKSSGTHVRTKSKTNMKDEESAPKAYEANLNPYETFILRFNKLYMATVHLWSNILLGDLDRYRTTDNVAAPGSLRQEIAKIQRTTGTSEKRMSIVKNVELNKKTLKRLDLVVDLLCNDTIAIQKQVGLQIAGATKSRRLKELTERWSKKKTGHYQQYTKSIDHLIKMKMPEVMFYCDMKAVIMWENKDKTHGLENSVFKATTTVKVLQKSMLNIDPTVTLPDHLDDLCTLLRRAITNPNTVKKGASQSVIMGIRKHIVSLNETGAFHLVKFIEQFILPIISTNVQMTVVLETTCLKKGPFSARKSSCLSNPRINRTSSRMHLKPHG</sequence>
<evidence type="ECO:0000313" key="3">
    <source>
        <dbReference type="EMBL" id="CAF3545000.1"/>
    </source>
</evidence>